<keyword evidence="3" id="KW-1185">Reference proteome</keyword>
<reference evidence="2" key="1">
    <citation type="submission" date="2020-01" db="EMBL/GenBank/DDBJ databases">
        <title>The Celery Genome Sequence Reveals Sequential Paleo-tetraploidization, Resistance Gene Elimination, Karyotype Evolution, and Functional Innovation in Apiales.</title>
        <authorList>
            <person name="Song X."/>
        </authorList>
    </citation>
    <scope>NUCLEOTIDE SEQUENCE</scope>
    <source>
        <tissue evidence="2">Leaf</tissue>
    </source>
</reference>
<protein>
    <submittedName>
        <fullName evidence="2">Uncharacterized protein</fullName>
    </submittedName>
</protein>
<sequence length="96" mass="10440">MHAKSAAENISPVHVSGGDWKYISIVTAPPIDSPNKKAGRSRYRSPRRVLKKNESDAAAALSMSPMYPGIPSERPCPKRSAVKTAYPHVAKVMHVC</sequence>
<name>A0A6L5BBE8_APIGR</name>
<organism evidence="2 3">
    <name type="scientific">Apium graveolens</name>
    <name type="common">Celery</name>
    <dbReference type="NCBI Taxonomy" id="4045"/>
    <lineage>
        <taxon>Eukaryota</taxon>
        <taxon>Viridiplantae</taxon>
        <taxon>Streptophyta</taxon>
        <taxon>Embryophyta</taxon>
        <taxon>Tracheophyta</taxon>
        <taxon>Spermatophyta</taxon>
        <taxon>Magnoliopsida</taxon>
        <taxon>eudicotyledons</taxon>
        <taxon>Gunneridae</taxon>
        <taxon>Pentapetalae</taxon>
        <taxon>asterids</taxon>
        <taxon>campanulids</taxon>
        <taxon>Apiales</taxon>
        <taxon>Apiaceae</taxon>
        <taxon>Apioideae</taxon>
        <taxon>apioid superclade</taxon>
        <taxon>Apieae</taxon>
        <taxon>Apium</taxon>
    </lineage>
</organism>
<proteinExistence type="predicted"/>
<feature type="region of interest" description="Disordered" evidence="1">
    <location>
        <begin position="29"/>
        <end position="54"/>
    </location>
</feature>
<evidence type="ECO:0000313" key="3">
    <source>
        <dbReference type="Proteomes" id="UP000593563"/>
    </source>
</evidence>
<evidence type="ECO:0000256" key="1">
    <source>
        <dbReference type="SAM" id="MobiDB-lite"/>
    </source>
</evidence>
<gene>
    <name evidence="2" type="ORF">AG4045_023679</name>
</gene>
<evidence type="ECO:0000313" key="2">
    <source>
        <dbReference type="EMBL" id="KAF1002818.1"/>
    </source>
</evidence>
<dbReference type="EMBL" id="WRXP01000352">
    <property type="protein sequence ID" value="KAF1002818.1"/>
    <property type="molecule type" value="Genomic_DNA"/>
</dbReference>
<accession>A0A6L5BBE8</accession>
<feature type="compositionally biased region" description="Basic residues" evidence="1">
    <location>
        <begin position="37"/>
        <end position="50"/>
    </location>
</feature>
<dbReference type="AlphaFoldDB" id="A0A6L5BBE8"/>
<dbReference type="Proteomes" id="UP000593563">
    <property type="component" value="Unassembled WGS sequence"/>
</dbReference>
<comment type="caution">
    <text evidence="2">The sequence shown here is derived from an EMBL/GenBank/DDBJ whole genome shotgun (WGS) entry which is preliminary data.</text>
</comment>